<accession>A0A3Q8X4M5</accession>
<evidence type="ECO:0000313" key="6">
    <source>
        <dbReference type="EMBL" id="AZN39618.1"/>
    </source>
</evidence>
<dbReference type="PROSITE" id="PS01124">
    <property type="entry name" value="HTH_ARAC_FAMILY_2"/>
    <property type="match status" value="1"/>
</dbReference>
<evidence type="ECO:0000259" key="5">
    <source>
        <dbReference type="PROSITE" id="PS01124"/>
    </source>
</evidence>
<keyword evidence="7" id="KW-1185">Reference proteome</keyword>
<reference evidence="7" key="1">
    <citation type="submission" date="2018-12" db="EMBL/GenBank/DDBJ databases">
        <title>Genome sequence of Peanibacillus sp.</title>
        <authorList>
            <person name="Subramani G."/>
            <person name="Srinivasan S."/>
            <person name="Kim M.K."/>
        </authorList>
    </citation>
    <scope>NUCLEOTIDE SEQUENCE [LARGE SCALE GENOMIC DNA]</scope>
    <source>
        <strain evidence="7">18JY67-1</strain>
    </source>
</reference>
<dbReference type="GO" id="GO:0043565">
    <property type="term" value="F:sequence-specific DNA binding"/>
    <property type="evidence" value="ECO:0007669"/>
    <property type="project" value="InterPro"/>
</dbReference>
<dbReference type="Gene3D" id="3.30.450.20">
    <property type="entry name" value="PAS domain"/>
    <property type="match status" value="1"/>
</dbReference>
<evidence type="ECO:0000313" key="7">
    <source>
        <dbReference type="Proteomes" id="UP000272528"/>
    </source>
</evidence>
<dbReference type="AlphaFoldDB" id="A0A3Q8X4M5"/>
<evidence type="ECO:0000256" key="3">
    <source>
        <dbReference type="ARBA" id="ARBA00023163"/>
    </source>
</evidence>
<keyword evidence="1" id="KW-0805">Transcription regulation</keyword>
<evidence type="ECO:0000256" key="2">
    <source>
        <dbReference type="ARBA" id="ARBA00023125"/>
    </source>
</evidence>
<feature type="domain" description="HTH araC/xylS-type" evidence="5">
    <location>
        <begin position="648"/>
        <end position="747"/>
    </location>
</feature>
<dbReference type="SUPFAM" id="SSF46689">
    <property type="entry name" value="Homeodomain-like"/>
    <property type="match status" value="1"/>
</dbReference>
<keyword evidence="4" id="KW-1133">Transmembrane helix</keyword>
<dbReference type="InterPro" id="IPR009057">
    <property type="entry name" value="Homeodomain-like_sf"/>
</dbReference>
<dbReference type="SMART" id="SM00342">
    <property type="entry name" value="HTH_ARAC"/>
    <property type="match status" value="1"/>
</dbReference>
<dbReference type="PANTHER" id="PTHR43280:SF34">
    <property type="entry name" value="ARAC-FAMILY TRANSCRIPTIONAL REGULATOR"/>
    <property type="match status" value="1"/>
</dbReference>
<organism evidence="6 7">
    <name type="scientific">Paenibacillus albus</name>
    <dbReference type="NCBI Taxonomy" id="2495582"/>
    <lineage>
        <taxon>Bacteria</taxon>
        <taxon>Bacillati</taxon>
        <taxon>Bacillota</taxon>
        <taxon>Bacilli</taxon>
        <taxon>Bacillales</taxon>
        <taxon>Paenibacillaceae</taxon>
        <taxon>Paenibacillus</taxon>
    </lineage>
</organism>
<dbReference type="GO" id="GO:0003700">
    <property type="term" value="F:DNA-binding transcription factor activity"/>
    <property type="evidence" value="ECO:0007669"/>
    <property type="project" value="InterPro"/>
</dbReference>
<feature type="transmembrane region" description="Helical" evidence="4">
    <location>
        <begin position="12"/>
        <end position="31"/>
    </location>
</feature>
<gene>
    <name evidence="6" type="ORF">EJC50_08065</name>
</gene>
<dbReference type="PANTHER" id="PTHR43280">
    <property type="entry name" value="ARAC-FAMILY TRANSCRIPTIONAL REGULATOR"/>
    <property type="match status" value="1"/>
</dbReference>
<dbReference type="Gene3D" id="1.10.10.60">
    <property type="entry name" value="Homeodomain-like"/>
    <property type="match status" value="2"/>
</dbReference>
<dbReference type="RefSeq" id="WP_126014369.1">
    <property type="nucleotide sequence ID" value="NZ_CP034437.1"/>
</dbReference>
<keyword evidence="4" id="KW-0472">Membrane</keyword>
<keyword evidence="4" id="KW-0812">Transmembrane</keyword>
<dbReference type="Proteomes" id="UP000272528">
    <property type="component" value="Chromosome"/>
</dbReference>
<dbReference type="KEGG" id="palb:EJC50_08065"/>
<protein>
    <submittedName>
        <fullName evidence="6">AraC family transcriptional regulator</fullName>
    </submittedName>
</protein>
<dbReference type="Pfam" id="PF12833">
    <property type="entry name" value="HTH_18"/>
    <property type="match status" value="1"/>
</dbReference>
<feature type="transmembrane region" description="Helical" evidence="4">
    <location>
        <begin position="309"/>
        <end position="327"/>
    </location>
</feature>
<evidence type="ECO:0000256" key="4">
    <source>
        <dbReference type="SAM" id="Phobius"/>
    </source>
</evidence>
<evidence type="ECO:0000256" key="1">
    <source>
        <dbReference type="ARBA" id="ARBA00023015"/>
    </source>
</evidence>
<keyword evidence="2" id="KW-0238">DNA-binding</keyword>
<dbReference type="InterPro" id="IPR020449">
    <property type="entry name" value="Tscrpt_reg_AraC-type_HTH"/>
</dbReference>
<dbReference type="OrthoDB" id="2503690at2"/>
<keyword evidence="3" id="KW-0804">Transcription</keyword>
<name>A0A3Q8X4M5_9BACL</name>
<dbReference type="PRINTS" id="PR00032">
    <property type="entry name" value="HTHARAC"/>
</dbReference>
<dbReference type="InterPro" id="IPR018060">
    <property type="entry name" value="HTH_AraC"/>
</dbReference>
<sequence>MFKKFVLKNPYQLFLTILLPFLVSTVLLLFLQSSLLNRNFEKFALSQVYHQQMTDLQNTSQNVSVLEQTAKSVSTTAFFDDVIKDLLYTDVGPDDYFKYQNKLQSYKNIYPFLQSIYVYNGEHIHAVPRPEFVYDRKSFDDKGIFTILDDIKNNKSHSIVLRQIPNVLAGISTGAPQSIYVYSYLFFDSQVSSGKVNEAIILNISADWIKQSIQPQSGGSGNRIFVISSHGQLLSDDAVHPLLSDLHGQAYIEQINGSKDPAGSMRMDVDGVDSFITYTSTDAFDWKLVSITPYRYIVKDVEKMKEKTYLFVLLFIVGSILLSFYFARRLFVPISMVIQNYNQLELEKRGEFYDRKQEFLRKVIHSRGLLTREYLESQFHKYAITLDPAGSFLIVLLKIDRFSEFCTKYTRGDRDLLKFGMANIVTELLAPAHALECIETGEDQVMILLQVPGLHEPSGNHGLTQLLQHIQQQTHRYLGTTVSVTCSDTFESISQLNFYYLKTVDLSYYRLIYGHESMIFSEAISVSGRTDEIKYPQEMDDELTEALIGGRFENAMQSLNEIVAGASSYSYTALNSLFIRLLLLIRHAIEVLETNHAMKVDFNFNAYLMKLQKMETVGQIMSDFLTLFDSLALELESKKDNKYMKLLGTVTQIIQRDLANPALSLDSIAAEVDLSSAYLGKLFKKHRLVSVADYINNARLEYASHLVASSKDTITDIMEKSGFSSRSHFFTQFKRVYGITPSQYRTNAKQLG</sequence>
<dbReference type="EMBL" id="CP034437">
    <property type="protein sequence ID" value="AZN39618.1"/>
    <property type="molecule type" value="Genomic_DNA"/>
</dbReference>
<proteinExistence type="predicted"/>